<dbReference type="RefSeq" id="WP_095334987.1">
    <property type="nucleotide sequence ID" value="NZ_NQNY01000012.1"/>
</dbReference>
<gene>
    <name evidence="1" type="ORF">CJJ23_03550</name>
</gene>
<dbReference type="EMBL" id="NQNY01000012">
    <property type="protein sequence ID" value="PAK21113.1"/>
    <property type="molecule type" value="Genomic_DNA"/>
</dbReference>
<dbReference type="AlphaFoldDB" id="A0A269TI01"/>
<reference evidence="2" key="1">
    <citation type="submission" date="2017-08" db="EMBL/GenBank/DDBJ databases">
        <authorList>
            <person name="Alvarez-Ponce D."/>
            <person name="Weitzman C.L."/>
            <person name="Tillett R.L."/>
            <person name="Sandmeier F.C."/>
            <person name="Tracy C.R."/>
        </authorList>
    </citation>
    <scope>NUCLEOTIDE SEQUENCE [LARGE SCALE GENOMIC DNA]</scope>
    <source>
        <strain evidence="2">723</strain>
    </source>
</reference>
<dbReference type="Proteomes" id="UP000216943">
    <property type="component" value="Unassembled WGS sequence"/>
</dbReference>
<comment type="caution">
    <text evidence="1">The sequence shown here is derived from an EMBL/GenBank/DDBJ whole genome shotgun (WGS) entry which is preliminary data.</text>
</comment>
<organism evidence="1 2">
    <name type="scientific">Mycoplasmopsis agassizii</name>
    <dbReference type="NCBI Taxonomy" id="33922"/>
    <lineage>
        <taxon>Bacteria</taxon>
        <taxon>Bacillati</taxon>
        <taxon>Mycoplasmatota</taxon>
        <taxon>Mycoplasmoidales</taxon>
        <taxon>Metamycoplasmataceae</taxon>
        <taxon>Mycoplasmopsis</taxon>
    </lineage>
</organism>
<sequence length="202" mass="24195">MNNKNNLFWHTNDYSNFRNLDDNEKINFIHKYFKNNTTDFKWFISQDNSRESVKPTLLNKLSNEIQNQIKSQLLLIFPEDLITSKRATYERAHEFVISNYFYYSNSFRDFFTAGGKWKLNDVEFPRIIWTIHNLKNNILEILNNPSDDIKNIAYENWKNNNLVLSKKSFLNDYLSIIDFIGKRHFSDLLKKSGIEKLSDIFK</sequence>
<evidence type="ECO:0000313" key="1">
    <source>
        <dbReference type="EMBL" id="PAK21113.1"/>
    </source>
</evidence>
<name>A0A269TI01_9BACT</name>
<protein>
    <submittedName>
        <fullName evidence="1">Uncharacterized protein</fullName>
    </submittedName>
</protein>
<proteinExistence type="predicted"/>
<accession>A0A269TI01</accession>
<evidence type="ECO:0000313" key="2">
    <source>
        <dbReference type="Proteomes" id="UP000216943"/>
    </source>
</evidence>
<dbReference type="REBASE" id="265902">
    <property type="entry name" value="Mag723ORF3560P"/>
</dbReference>